<protein>
    <submittedName>
        <fullName evidence="1">Uncharacterized protein</fullName>
    </submittedName>
</protein>
<dbReference type="RefSeq" id="WP_160738019.1">
    <property type="nucleotide sequence ID" value="NZ_WTYQ01000001.1"/>
</dbReference>
<evidence type="ECO:0000313" key="1">
    <source>
        <dbReference type="EMBL" id="MXP24824.1"/>
    </source>
</evidence>
<organism evidence="1 2">
    <name type="scientific">Altericroceibacterium indicum</name>
    <dbReference type="NCBI Taxonomy" id="374177"/>
    <lineage>
        <taxon>Bacteria</taxon>
        <taxon>Pseudomonadati</taxon>
        <taxon>Pseudomonadota</taxon>
        <taxon>Alphaproteobacteria</taxon>
        <taxon>Sphingomonadales</taxon>
        <taxon>Erythrobacteraceae</taxon>
        <taxon>Altericroceibacterium</taxon>
    </lineage>
</organism>
<dbReference type="EMBL" id="WTYQ01000001">
    <property type="protein sequence ID" value="MXP24824.1"/>
    <property type="molecule type" value="Genomic_DNA"/>
</dbReference>
<dbReference type="Proteomes" id="UP000460561">
    <property type="component" value="Unassembled WGS sequence"/>
</dbReference>
<reference evidence="1 2" key="1">
    <citation type="submission" date="2019-12" db="EMBL/GenBank/DDBJ databases">
        <title>Genomic-based taxomic classification of the family Erythrobacteraceae.</title>
        <authorList>
            <person name="Xu L."/>
        </authorList>
    </citation>
    <scope>NUCLEOTIDE SEQUENCE [LARGE SCALE GENOMIC DNA]</scope>
    <source>
        <strain evidence="1 2">DSM 18604</strain>
    </source>
</reference>
<sequence length="218" mass="23848">MARSKTSHQARINSLERALERAKGFEPGTLLTAKELYEFIGTNHVTLRDWTNNIPDLAEAGCFGRGGHGIGYQYEPRSTILMVIRHLEAEQAKAAAENRRMKEMAGGSSLQSVPDDFDLKQVQELVRTSNAVQDMRERQGELTDARKASAAMREIFSAMQASAMQAAQQADPDGQWEPKVRSAFEDAISSVMLAQRRAAQDVLGNLRAVGLSDAGGVA</sequence>
<comment type="caution">
    <text evidence="1">The sequence shown here is derived from an EMBL/GenBank/DDBJ whole genome shotgun (WGS) entry which is preliminary data.</text>
</comment>
<evidence type="ECO:0000313" key="2">
    <source>
        <dbReference type="Proteomes" id="UP000460561"/>
    </source>
</evidence>
<name>A0A845A516_9SPHN</name>
<keyword evidence="2" id="KW-1185">Reference proteome</keyword>
<accession>A0A845A516</accession>
<dbReference type="AlphaFoldDB" id="A0A845A516"/>
<gene>
    <name evidence="1" type="ORF">GRI39_02025</name>
</gene>
<proteinExistence type="predicted"/>
<dbReference type="OrthoDB" id="7433020at2"/>